<dbReference type="Gene3D" id="3.40.50.10190">
    <property type="entry name" value="BRCT domain"/>
    <property type="match status" value="1"/>
</dbReference>
<keyword evidence="7" id="KW-1185">Reference proteome</keyword>
<accession>A0ABP0DF50</accession>
<evidence type="ECO:0000313" key="7">
    <source>
        <dbReference type="Proteomes" id="UP001642502"/>
    </source>
</evidence>
<organism evidence="6 7">
    <name type="scientific">Sporothrix epigloea</name>
    <dbReference type="NCBI Taxonomy" id="1892477"/>
    <lineage>
        <taxon>Eukaryota</taxon>
        <taxon>Fungi</taxon>
        <taxon>Dikarya</taxon>
        <taxon>Ascomycota</taxon>
        <taxon>Pezizomycotina</taxon>
        <taxon>Sordariomycetes</taxon>
        <taxon>Sordariomycetidae</taxon>
        <taxon>Ophiostomatales</taxon>
        <taxon>Ophiostomataceae</taxon>
        <taxon>Sporothrix</taxon>
    </lineage>
</organism>
<evidence type="ECO:0000256" key="3">
    <source>
        <dbReference type="ARBA" id="ARBA00023242"/>
    </source>
</evidence>
<dbReference type="InterPro" id="IPR036420">
    <property type="entry name" value="BRCT_dom_sf"/>
</dbReference>
<evidence type="ECO:0000259" key="5">
    <source>
        <dbReference type="PROSITE" id="PS50172"/>
    </source>
</evidence>
<comment type="caution">
    <text evidence="6">The sequence shown here is derived from an EMBL/GenBank/DDBJ whole genome shotgun (WGS) entry which is preliminary data.</text>
</comment>
<dbReference type="InterPro" id="IPR047252">
    <property type="entry name" value="TP53BP1-like"/>
</dbReference>
<dbReference type="InterPro" id="IPR001357">
    <property type="entry name" value="BRCT_dom"/>
</dbReference>
<dbReference type="PANTHER" id="PTHR15321">
    <property type="entry name" value="TUMOR SUPPRESSOR P53-BINDING PROTEIN 1"/>
    <property type="match status" value="1"/>
</dbReference>
<dbReference type="Proteomes" id="UP001642502">
    <property type="component" value="Unassembled WGS sequence"/>
</dbReference>
<comment type="subcellular location">
    <subcellularLocation>
        <location evidence="1">Nucleus</location>
    </subcellularLocation>
</comment>
<dbReference type="SUPFAM" id="SSF52113">
    <property type="entry name" value="BRCT domain"/>
    <property type="match status" value="1"/>
</dbReference>
<proteinExistence type="predicted"/>
<feature type="region of interest" description="Disordered" evidence="4">
    <location>
        <begin position="403"/>
        <end position="422"/>
    </location>
</feature>
<name>A0ABP0DF50_9PEZI</name>
<evidence type="ECO:0000256" key="1">
    <source>
        <dbReference type="ARBA" id="ARBA00004123"/>
    </source>
</evidence>
<feature type="compositionally biased region" description="Polar residues" evidence="4">
    <location>
        <begin position="608"/>
        <end position="625"/>
    </location>
</feature>
<keyword evidence="6" id="KW-0456">Lyase</keyword>
<sequence>MFEASAYNDGSGSPTQVNEGRSYDRYEDPTSLPSIDLRATQDAGADKSLGDDYLDRALDENESGAVRFGSMHSVELNFESPTGTNGERRGNNGLWHFVPGSDNDVDDGVTVAAAGRLDPETPAPPPPRNPFAGRLQTPLADGSQLFAATPFSATFQQASPTSSRPSPSALLPREALSTTPHLGTSSPVKLRFSNLGEQTPMPVVSFHALSTPSTTRDDVTTPYQGLPVSNSAVAVTVQQSTPTTRRRRIPAPIAEYEPMRKSQERRGAVVEAQQADLMSAAGSSSENEADDTMQQRRRIVRRKKDEATRILSTISMSGHTLHSDIVEVPASVKKITRPGLSRSVSRSRVQNICQSHQTAVFTSSGSAMQKTRATTTGITASKTGLRSSETCDDACIPQYRINATASGPSPVAKTPSSSANTLPQMALSGVDHVGPTPTPKSSLNGTEAIPETSPLTKCQVPASESRERESSTSAAAMEASKSLPSSSSEVPPPPRQRELSSSPMYEKYEKQEDHEEYEQPNKMTALIQNGNRQGLDTELTTSSPPVLTRPESSTWQPKRITARYGSKNVRRNARASLATSVSSADHSASSLSILSVTPTRLSREGTPVTANESDLSARSSKQKNSASAAPVATAAAAAVVAVDGCRNDDDSPLMPRKRRRHEEMPTVVLTSTRLEHGLGPTRYPKPTRPSASPIPSQSTDELSASPAMLAAPSCGRRASRRFTRSVSKSVSKPLITKQASSTASIVRAGDASSRAAGIFAGMVFGVSLQSQRPGEDNRSFAKREKQGTDLQARIQEAGGRILRDGFEDLFLPPQIVSSASSRSRTAPDTAGSISGDLQLLPKAADSGFTALIIDGHSRKAKYMQALALGLPCLAPRWITTCLDRGKLVDWTPYLLCAGESSFLNGVMRSRNLAPYDASTARLVDVVQRRHKLMDGLTILVVPGKAAEKTRNQYTFLAHVLGASLSQANNLQEAREHLKAMEEAGRPCDWVYVGEKMELSGLFEDRVRPAAKKRKRQTIGDDDIDRAPAPVNTLSDERFIQSLIFGALIEEDGLDGL</sequence>
<feature type="region of interest" description="Disordered" evidence="4">
    <location>
        <begin position="427"/>
        <end position="518"/>
    </location>
</feature>
<feature type="compositionally biased region" description="Polar residues" evidence="4">
    <location>
        <begin position="689"/>
        <end position="701"/>
    </location>
</feature>
<dbReference type="PROSITE" id="PS50172">
    <property type="entry name" value="BRCT"/>
    <property type="match status" value="1"/>
</dbReference>
<evidence type="ECO:0000256" key="2">
    <source>
        <dbReference type="ARBA" id="ARBA00022763"/>
    </source>
</evidence>
<feature type="region of interest" description="Disordered" evidence="4">
    <location>
        <begin position="535"/>
        <end position="555"/>
    </location>
</feature>
<dbReference type="EMBL" id="CAWUON010000012">
    <property type="protein sequence ID" value="CAK7265486.1"/>
    <property type="molecule type" value="Genomic_DNA"/>
</dbReference>
<feature type="domain" description="BRCT" evidence="5">
    <location>
        <begin position="754"/>
        <end position="895"/>
    </location>
</feature>
<reference evidence="6 7" key="1">
    <citation type="submission" date="2024-01" db="EMBL/GenBank/DDBJ databases">
        <authorList>
            <person name="Allen C."/>
            <person name="Tagirdzhanova G."/>
        </authorList>
    </citation>
    <scope>NUCLEOTIDE SEQUENCE [LARGE SCALE GENOMIC DNA]</scope>
    <source>
        <strain evidence="6 7">CBS 119000</strain>
    </source>
</reference>
<dbReference type="InterPro" id="IPR047249">
    <property type="entry name" value="BRCT_p53bp1-like_rpt1"/>
</dbReference>
<feature type="compositionally biased region" description="Polar residues" evidence="4">
    <location>
        <begin position="8"/>
        <end position="19"/>
    </location>
</feature>
<feature type="region of interest" description="Disordered" evidence="4">
    <location>
        <begin position="115"/>
        <end position="136"/>
    </location>
</feature>
<evidence type="ECO:0000256" key="4">
    <source>
        <dbReference type="SAM" id="MobiDB-lite"/>
    </source>
</evidence>
<feature type="region of interest" description="Disordered" evidence="4">
    <location>
        <begin position="600"/>
        <end position="627"/>
    </location>
</feature>
<dbReference type="GO" id="GO:0000213">
    <property type="term" value="F:tRNA-intron lyase activity"/>
    <property type="evidence" value="ECO:0007669"/>
    <property type="project" value="UniProtKB-EC"/>
</dbReference>
<feature type="region of interest" description="Disordered" evidence="4">
    <location>
        <begin position="676"/>
        <end position="703"/>
    </location>
</feature>
<dbReference type="EC" id="4.6.1.16" evidence="6"/>
<keyword evidence="3" id="KW-0539">Nucleus</keyword>
<gene>
    <name evidence="6" type="primary">RAD9</name>
    <name evidence="6" type="ORF">SEPCBS119000_001536</name>
</gene>
<keyword evidence="2" id="KW-0227">DNA damage</keyword>
<dbReference type="CDD" id="cd17745">
    <property type="entry name" value="BRCT_p53bp1_rpt1"/>
    <property type="match status" value="1"/>
</dbReference>
<dbReference type="PANTHER" id="PTHR15321:SF3">
    <property type="entry name" value="TP53-BINDING PROTEIN 1"/>
    <property type="match status" value="1"/>
</dbReference>
<feature type="region of interest" description="Disordered" evidence="4">
    <location>
        <begin position="1"/>
        <end position="48"/>
    </location>
</feature>
<protein>
    <submittedName>
        <fullName evidence="6">Radiation sensitive protein rad9</fullName>
        <ecNumber evidence="6">4.6.1.16</ecNumber>
    </submittedName>
</protein>
<feature type="compositionally biased region" description="Low complexity" evidence="4">
    <location>
        <begin position="471"/>
        <end position="489"/>
    </location>
</feature>
<evidence type="ECO:0000313" key="6">
    <source>
        <dbReference type="EMBL" id="CAK7265486.1"/>
    </source>
</evidence>
<feature type="compositionally biased region" description="Basic and acidic residues" evidence="4">
    <location>
        <begin position="506"/>
        <end position="518"/>
    </location>
</feature>